<gene>
    <name evidence="2" type="ORF">GQ43DRAFT_199960</name>
</gene>
<feature type="region of interest" description="Disordered" evidence="1">
    <location>
        <begin position="91"/>
        <end position="130"/>
    </location>
</feature>
<evidence type="ECO:0000313" key="3">
    <source>
        <dbReference type="Proteomes" id="UP000799536"/>
    </source>
</evidence>
<dbReference type="AlphaFoldDB" id="A0A9P4MLW4"/>
<sequence>MPAILRFLPSAEPAVVDELKQNIRYQPYCRSIDQELTTEGLQNTLLNNSTATLSKWMNSTISADPSKAHRPEFPPVFPYASLLSPFPSRANPAHSPLSFPSTPPPPPPFPSIHSSPSLRSSSSLHYLLTS</sequence>
<dbReference type="Proteomes" id="UP000799536">
    <property type="component" value="Unassembled WGS sequence"/>
</dbReference>
<feature type="compositionally biased region" description="Pro residues" evidence="1">
    <location>
        <begin position="101"/>
        <end position="110"/>
    </location>
</feature>
<keyword evidence="3" id="KW-1185">Reference proteome</keyword>
<dbReference type="EMBL" id="ML994219">
    <property type="protein sequence ID" value="KAF2197589.1"/>
    <property type="molecule type" value="Genomic_DNA"/>
</dbReference>
<organism evidence="2 3">
    <name type="scientific">Delitschia confertaspora ATCC 74209</name>
    <dbReference type="NCBI Taxonomy" id="1513339"/>
    <lineage>
        <taxon>Eukaryota</taxon>
        <taxon>Fungi</taxon>
        <taxon>Dikarya</taxon>
        <taxon>Ascomycota</taxon>
        <taxon>Pezizomycotina</taxon>
        <taxon>Dothideomycetes</taxon>
        <taxon>Pleosporomycetidae</taxon>
        <taxon>Pleosporales</taxon>
        <taxon>Delitschiaceae</taxon>
        <taxon>Delitschia</taxon>
    </lineage>
</organism>
<protein>
    <submittedName>
        <fullName evidence="2">Uncharacterized protein</fullName>
    </submittedName>
</protein>
<comment type="caution">
    <text evidence="2">The sequence shown here is derived from an EMBL/GenBank/DDBJ whole genome shotgun (WGS) entry which is preliminary data.</text>
</comment>
<evidence type="ECO:0000313" key="2">
    <source>
        <dbReference type="EMBL" id="KAF2197589.1"/>
    </source>
</evidence>
<proteinExistence type="predicted"/>
<evidence type="ECO:0000256" key="1">
    <source>
        <dbReference type="SAM" id="MobiDB-lite"/>
    </source>
</evidence>
<feature type="compositionally biased region" description="Low complexity" evidence="1">
    <location>
        <begin position="111"/>
        <end position="130"/>
    </location>
</feature>
<accession>A0A9P4MLW4</accession>
<reference evidence="2" key="1">
    <citation type="journal article" date="2020" name="Stud. Mycol.">
        <title>101 Dothideomycetes genomes: a test case for predicting lifestyles and emergence of pathogens.</title>
        <authorList>
            <person name="Haridas S."/>
            <person name="Albert R."/>
            <person name="Binder M."/>
            <person name="Bloem J."/>
            <person name="Labutti K."/>
            <person name="Salamov A."/>
            <person name="Andreopoulos B."/>
            <person name="Baker S."/>
            <person name="Barry K."/>
            <person name="Bills G."/>
            <person name="Bluhm B."/>
            <person name="Cannon C."/>
            <person name="Castanera R."/>
            <person name="Culley D."/>
            <person name="Daum C."/>
            <person name="Ezra D."/>
            <person name="Gonzalez J."/>
            <person name="Henrissat B."/>
            <person name="Kuo A."/>
            <person name="Liang C."/>
            <person name="Lipzen A."/>
            <person name="Lutzoni F."/>
            <person name="Magnuson J."/>
            <person name="Mondo S."/>
            <person name="Nolan M."/>
            <person name="Ohm R."/>
            <person name="Pangilinan J."/>
            <person name="Park H.-J."/>
            <person name="Ramirez L."/>
            <person name="Alfaro M."/>
            <person name="Sun H."/>
            <person name="Tritt A."/>
            <person name="Yoshinaga Y."/>
            <person name="Zwiers L.-H."/>
            <person name="Turgeon B."/>
            <person name="Goodwin S."/>
            <person name="Spatafora J."/>
            <person name="Crous P."/>
            <person name="Grigoriev I."/>
        </authorList>
    </citation>
    <scope>NUCLEOTIDE SEQUENCE</scope>
    <source>
        <strain evidence="2">ATCC 74209</strain>
    </source>
</reference>
<name>A0A9P4MLW4_9PLEO</name>